<dbReference type="OrthoDB" id="9798687at2"/>
<keyword evidence="3" id="KW-0326">Glycosidase</keyword>
<keyword evidence="6" id="KW-1185">Reference proteome</keyword>
<accession>A0A7J9V068</accession>
<dbReference type="Proteomes" id="UP000429644">
    <property type="component" value="Unassembled WGS sequence"/>
</dbReference>
<dbReference type="AlphaFoldDB" id="A0A7J9V068"/>
<evidence type="ECO:0000256" key="2">
    <source>
        <dbReference type="ARBA" id="ARBA00022801"/>
    </source>
</evidence>
<proteinExistence type="inferred from homology"/>
<dbReference type="Pfam" id="PF22422">
    <property type="entry name" value="MGH1-like_GH"/>
    <property type="match status" value="1"/>
</dbReference>
<organism evidence="5 6">
    <name type="scientific">Georgenia ruanii</name>
    <dbReference type="NCBI Taxonomy" id="348442"/>
    <lineage>
        <taxon>Bacteria</taxon>
        <taxon>Bacillati</taxon>
        <taxon>Actinomycetota</taxon>
        <taxon>Actinomycetes</taxon>
        <taxon>Micrococcales</taxon>
        <taxon>Bogoriellaceae</taxon>
        <taxon>Georgenia</taxon>
    </lineage>
</organism>
<sequence length="438" mass="46296">MAAARADDPAAPPAPAAVRAAAAALLEENWAGHHTARARGAYPDQWGWDSALVAVGLRHVAPDRAQTELESLLAGQWEDGRLPQLVFEPGHEAEAAPGDAFWRSRGVPGSAELPTSGLVTPPVHAAAALLVHLAAPALSRERGFLPRAYPRLLAWHRYLAARRDHRGAGLASIVHPWESATAGSPLWDEALADVPAAGPGLPAPDAVRVGDPEPGTPTEVARALWLAGRYRDTGYDDAAAHPFVVEDPAFNALWAVSELALAEMAVELGRDPAPHRALAGRITTALEGLYLPELGVYGAHDVARDRLVRRPTVNGLVPLLLPDLEHADDLVATVRGPGFLGGGALVVPSYDLRAPDVDLATSWRGPGWFTMNWLVVTGLHEHLEGPLADGVAEQLLALAVRHDFPEHVDPMTGDPHAVRGVSATAAVVLDLAAAPHPR</sequence>
<protein>
    <recommendedName>
        <fullName evidence="4">Mannosylglycerate hydrolase MGH1-like glycoside hydrolase domain-containing protein</fullName>
    </recommendedName>
</protein>
<dbReference type="InterPro" id="IPR008928">
    <property type="entry name" value="6-hairpin_glycosidase_sf"/>
</dbReference>
<name>A0A7J9V068_9MICO</name>
<dbReference type="Gene3D" id="1.50.10.10">
    <property type="match status" value="1"/>
</dbReference>
<evidence type="ECO:0000256" key="1">
    <source>
        <dbReference type="ARBA" id="ARBA00010833"/>
    </source>
</evidence>
<dbReference type="PANTHER" id="PTHR10412:SF11">
    <property type="entry name" value="MANNOSYL-OLIGOSACCHARIDE GLUCOSIDASE"/>
    <property type="match status" value="1"/>
</dbReference>
<comment type="similarity">
    <text evidence="1">Belongs to the glycosyl hydrolase 63 family.</text>
</comment>
<dbReference type="GO" id="GO:0004573">
    <property type="term" value="F:Glc3Man9GlcNAc2 oligosaccharide glucosidase activity"/>
    <property type="evidence" value="ECO:0007669"/>
    <property type="project" value="InterPro"/>
</dbReference>
<evidence type="ECO:0000256" key="3">
    <source>
        <dbReference type="ARBA" id="ARBA00023295"/>
    </source>
</evidence>
<evidence type="ECO:0000313" key="6">
    <source>
        <dbReference type="Proteomes" id="UP000429644"/>
    </source>
</evidence>
<dbReference type="PANTHER" id="PTHR10412">
    <property type="entry name" value="MANNOSYL-OLIGOSACCHARIDE GLUCOSIDASE"/>
    <property type="match status" value="1"/>
</dbReference>
<keyword evidence="2" id="KW-0378">Hydrolase</keyword>
<dbReference type="GO" id="GO:0009311">
    <property type="term" value="P:oligosaccharide metabolic process"/>
    <property type="evidence" value="ECO:0007669"/>
    <property type="project" value="InterPro"/>
</dbReference>
<gene>
    <name evidence="5" type="ORF">GB882_15065</name>
</gene>
<evidence type="ECO:0000259" key="4">
    <source>
        <dbReference type="Pfam" id="PF22422"/>
    </source>
</evidence>
<dbReference type="GO" id="GO:0006487">
    <property type="term" value="P:protein N-linked glycosylation"/>
    <property type="evidence" value="ECO:0007669"/>
    <property type="project" value="TreeGrafter"/>
</dbReference>
<feature type="domain" description="Mannosylglycerate hydrolase MGH1-like glycoside hydrolase" evidence="4">
    <location>
        <begin position="42"/>
        <end position="416"/>
    </location>
</feature>
<dbReference type="InterPro" id="IPR054491">
    <property type="entry name" value="MGH1-like_GH"/>
</dbReference>
<dbReference type="InterPro" id="IPR012341">
    <property type="entry name" value="6hp_glycosidase-like_sf"/>
</dbReference>
<dbReference type="SUPFAM" id="SSF48208">
    <property type="entry name" value="Six-hairpin glycosidases"/>
    <property type="match status" value="1"/>
</dbReference>
<dbReference type="InterPro" id="IPR004888">
    <property type="entry name" value="Glycoside_hydrolase_63"/>
</dbReference>
<reference evidence="5 6" key="1">
    <citation type="submission" date="2019-10" db="EMBL/GenBank/DDBJ databases">
        <title>Georgenia wutianyii sp. nov. and Georgenia yuyongxinii sp. nov. isolated from plateau pika (Ochotona curzoniae) in the Qinghai-Tibet plateau of China.</title>
        <authorList>
            <person name="Tian Z."/>
        </authorList>
    </citation>
    <scope>NUCLEOTIDE SEQUENCE [LARGE SCALE GENOMIC DNA]</scope>
    <source>
        <strain evidence="5 6">JCM 15130</strain>
    </source>
</reference>
<dbReference type="EMBL" id="WHPD01003251">
    <property type="protein sequence ID" value="MPV89993.1"/>
    <property type="molecule type" value="Genomic_DNA"/>
</dbReference>
<comment type="caution">
    <text evidence="5">The sequence shown here is derived from an EMBL/GenBank/DDBJ whole genome shotgun (WGS) entry which is preliminary data.</text>
</comment>
<evidence type="ECO:0000313" key="5">
    <source>
        <dbReference type="EMBL" id="MPV89993.1"/>
    </source>
</evidence>